<dbReference type="EMBL" id="JAPFFF010000015">
    <property type="protein sequence ID" value="KAK8866982.1"/>
    <property type="molecule type" value="Genomic_DNA"/>
</dbReference>
<keyword evidence="2" id="KW-1185">Reference proteome</keyword>
<comment type="caution">
    <text evidence="1">The sequence shown here is derived from an EMBL/GenBank/DDBJ whole genome shotgun (WGS) entry which is preliminary data.</text>
</comment>
<dbReference type="Proteomes" id="UP001470230">
    <property type="component" value="Unassembled WGS sequence"/>
</dbReference>
<evidence type="ECO:0000313" key="1">
    <source>
        <dbReference type="EMBL" id="KAK8866982.1"/>
    </source>
</evidence>
<protein>
    <submittedName>
        <fullName evidence="1">Uncharacterized protein</fullName>
    </submittedName>
</protein>
<gene>
    <name evidence="1" type="ORF">M9Y10_009951</name>
</gene>
<accession>A0ABR2IQX6</accession>
<organism evidence="1 2">
    <name type="scientific">Tritrichomonas musculus</name>
    <dbReference type="NCBI Taxonomy" id="1915356"/>
    <lineage>
        <taxon>Eukaryota</taxon>
        <taxon>Metamonada</taxon>
        <taxon>Parabasalia</taxon>
        <taxon>Tritrichomonadida</taxon>
        <taxon>Tritrichomonadidae</taxon>
        <taxon>Tritrichomonas</taxon>
    </lineage>
</organism>
<name>A0ABR2IQX6_9EUKA</name>
<reference evidence="1 2" key="1">
    <citation type="submission" date="2024-04" db="EMBL/GenBank/DDBJ databases">
        <title>Tritrichomonas musculus Genome.</title>
        <authorList>
            <person name="Alves-Ferreira E."/>
            <person name="Grigg M."/>
            <person name="Lorenzi H."/>
            <person name="Galac M."/>
        </authorList>
    </citation>
    <scope>NUCLEOTIDE SEQUENCE [LARGE SCALE GENOMIC DNA]</scope>
    <source>
        <strain evidence="1 2">EAF2021</strain>
    </source>
</reference>
<evidence type="ECO:0000313" key="2">
    <source>
        <dbReference type="Proteomes" id="UP001470230"/>
    </source>
</evidence>
<sequence length="203" mass="23598">MTDLDNPCLFCSLIKDQLLNLCIQKNHRSWSSSSKAVFWYEYFHNKTLGSCIYKLMPCYNTVKKFFEKKIEEYYLALTNIDFIGPILSDMIQNVQNNSIIPNLQENSNFEIYCTVGLDACKISNPFIPSEQTKEKNIGQNTIIIREEMENLKKEINFIDVDSLAELSHLQILAFIKIIENARTKSLPDAFLDIDFQKKNSFKL</sequence>
<proteinExistence type="predicted"/>